<dbReference type="EMBL" id="QJKJ01010304">
    <property type="protein sequence ID" value="RDX74076.1"/>
    <property type="molecule type" value="Genomic_DNA"/>
</dbReference>
<feature type="domain" description="DUF7887" evidence="1">
    <location>
        <begin position="50"/>
        <end position="96"/>
    </location>
</feature>
<feature type="non-terminal residue" evidence="2">
    <location>
        <position position="1"/>
    </location>
</feature>
<dbReference type="Pfam" id="PF25397">
    <property type="entry name" value="DUF7887"/>
    <property type="match status" value="1"/>
</dbReference>
<evidence type="ECO:0000259" key="1">
    <source>
        <dbReference type="Pfam" id="PF25397"/>
    </source>
</evidence>
<gene>
    <name evidence="2" type="ORF">CR513_46222</name>
</gene>
<organism evidence="2 3">
    <name type="scientific">Mucuna pruriens</name>
    <name type="common">Velvet bean</name>
    <name type="synonym">Dolichos pruriens</name>
    <dbReference type="NCBI Taxonomy" id="157652"/>
    <lineage>
        <taxon>Eukaryota</taxon>
        <taxon>Viridiplantae</taxon>
        <taxon>Streptophyta</taxon>
        <taxon>Embryophyta</taxon>
        <taxon>Tracheophyta</taxon>
        <taxon>Spermatophyta</taxon>
        <taxon>Magnoliopsida</taxon>
        <taxon>eudicotyledons</taxon>
        <taxon>Gunneridae</taxon>
        <taxon>Pentapetalae</taxon>
        <taxon>rosids</taxon>
        <taxon>fabids</taxon>
        <taxon>Fabales</taxon>
        <taxon>Fabaceae</taxon>
        <taxon>Papilionoideae</taxon>
        <taxon>50 kb inversion clade</taxon>
        <taxon>NPAAA clade</taxon>
        <taxon>indigoferoid/millettioid clade</taxon>
        <taxon>Phaseoleae</taxon>
        <taxon>Mucuna</taxon>
    </lineage>
</organism>
<dbReference type="Proteomes" id="UP000257109">
    <property type="component" value="Unassembled WGS sequence"/>
</dbReference>
<dbReference type="AlphaFoldDB" id="A0A371F6Z5"/>
<accession>A0A371F6Z5</accession>
<dbReference type="STRING" id="157652.A0A371F6Z5"/>
<dbReference type="OrthoDB" id="1937164at2759"/>
<dbReference type="InterPro" id="IPR057209">
    <property type="entry name" value="DUF7887"/>
</dbReference>
<evidence type="ECO:0000313" key="2">
    <source>
        <dbReference type="EMBL" id="RDX74076.1"/>
    </source>
</evidence>
<protein>
    <recommendedName>
        <fullName evidence="1">DUF7887 domain-containing protein</fullName>
    </recommendedName>
</protein>
<dbReference type="PANTHER" id="PTHR38389">
    <property type="entry name" value="DNA-DIRECTED RNA POLYMERASE SUBUNIT BETA"/>
    <property type="match status" value="1"/>
</dbReference>
<proteinExistence type="predicted"/>
<keyword evidence="3" id="KW-1185">Reference proteome</keyword>
<comment type="caution">
    <text evidence="2">The sequence shown here is derived from an EMBL/GenBank/DDBJ whole genome shotgun (WGS) entry which is preliminary data.</text>
</comment>
<reference evidence="2" key="1">
    <citation type="submission" date="2018-05" db="EMBL/GenBank/DDBJ databases">
        <title>Draft genome of Mucuna pruriens seed.</title>
        <authorList>
            <person name="Nnadi N.E."/>
            <person name="Vos R."/>
            <person name="Hasami M.H."/>
            <person name="Devisetty U.K."/>
            <person name="Aguiy J.C."/>
        </authorList>
    </citation>
    <scope>NUCLEOTIDE SEQUENCE [LARGE SCALE GENOMIC DNA]</scope>
    <source>
        <strain evidence="2">JCA_2017</strain>
    </source>
</reference>
<name>A0A371F6Z5_MUCPR</name>
<evidence type="ECO:0000313" key="3">
    <source>
        <dbReference type="Proteomes" id="UP000257109"/>
    </source>
</evidence>
<sequence>MEVRGRSCSVLCDAYCVAVRKIGRRTTLAKRKEFQENGKSQQRPFFPLRVSKSIIARGAIGIFGLGFVDAGYSGDWSRIGVITPQSEDLLQVAAFLRAKFLNFSTGIWNELRMHSWCLELSNKEHQGMRAKHYETALVALLQTRIDVFGFWGFIIQKKECMGMKINK</sequence>
<dbReference type="PANTHER" id="PTHR38389:SF1">
    <property type="entry name" value="DNA-DIRECTED RNA POLYMERASE SUBUNIT BETA"/>
    <property type="match status" value="1"/>
</dbReference>